<keyword evidence="2" id="KW-0418">Kinase</keyword>
<keyword evidence="2" id="KW-0808">Transferase</keyword>
<comment type="caution">
    <text evidence="2">The sequence shown here is derived from an EMBL/GenBank/DDBJ whole genome shotgun (WGS) entry which is preliminary data.</text>
</comment>
<name>A0A314ZJL8_PRUYE</name>
<dbReference type="OrthoDB" id="1700659at2759"/>
<organism evidence="2 3">
    <name type="scientific">Prunus yedoensis var. nudiflora</name>
    <dbReference type="NCBI Taxonomy" id="2094558"/>
    <lineage>
        <taxon>Eukaryota</taxon>
        <taxon>Viridiplantae</taxon>
        <taxon>Streptophyta</taxon>
        <taxon>Embryophyta</taxon>
        <taxon>Tracheophyta</taxon>
        <taxon>Spermatophyta</taxon>
        <taxon>Magnoliopsida</taxon>
        <taxon>eudicotyledons</taxon>
        <taxon>Gunneridae</taxon>
        <taxon>Pentapetalae</taxon>
        <taxon>rosids</taxon>
        <taxon>fabids</taxon>
        <taxon>Rosales</taxon>
        <taxon>Rosaceae</taxon>
        <taxon>Amygdaloideae</taxon>
        <taxon>Amygdaleae</taxon>
        <taxon>Prunus</taxon>
    </lineage>
</organism>
<feature type="transmembrane region" description="Helical" evidence="1">
    <location>
        <begin position="58"/>
        <end position="77"/>
    </location>
</feature>
<accession>A0A314ZJL8</accession>
<keyword evidence="3" id="KW-1185">Reference proteome</keyword>
<keyword evidence="1" id="KW-0472">Membrane</keyword>
<protein>
    <submittedName>
        <fullName evidence="2">Histidine kinase 4</fullName>
    </submittedName>
</protein>
<dbReference type="EMBL" id="PJQY01000094">
    <property type="protein sequence ID" value="PQQ18810.1"/>
    <property type="molecule type" value="Genomic_DNA"/>
</dbReference>
<dbReference type="Proteomes" id="UP000250321">
    <property type="component" value="Unassembled WGS sequence"/>
</dbReference>
<dbReference type="GO" id="GO:0016301">
    <property type="term" value="F:kinase activity"/>
    <property type="evidence" value="ECO:0007669"/>
    <property type="project" value="UniProtKB-KW"/>
</dbReference>
<dbReference type="Gene3D" id="6.10.250.1190">
    <property type="match status" value="1"/>
</dbReference>
<sequence>MGKEETRGRRSKEVDLVLMGGNLKMQSHHSVAVRLNEQTGTKKGYTFVQAYRAWFPKLFILWIIVMFFLSMSIYNYMDADNKVRRVEVLGSMCDQRARMLQINSVLALIMCTPLQYLFPHSITTKTHQQLIRKLLLNTLPEPP</sequence>
<gene>
    <name evidence="2" type="ORF">Pyn_40530</name>
</gene>
<dbReference type="STRING" id="2094558.A0A314ZJL8"/>
<keyword evidence="1" id="KW-0812">Transmembrane</keyword>
<keyword evidence="1" id="KW-1133">Transmembrane helix</keyword>
<dbReference type="AlphaFoldDB" id="A0A314ZJL8"/>
<evidence type="ECO:0000313" key="2">
    <source>
        <dbReference type="EMBL" id="PQQ18810.1"/>
    </source>
</evidence>
<evidence type="ECO:0000256" key="1">
    <source>
        <dbReference type="SAM" id="Phobius"/>
    </source>
</evidence>
<proteinExistence type="predicted"/>
<reference evidence="2 3" key="1">
    <citation type="submission" date="2018-02" db="EMBL/GenBank/DDBJ databases">
        <title>Draft genome of wild Prunus yedoensis var. nudiflora.</title>
        <authorList>
            <person name="Baek S."/>
            <person name="Kim J.-H."/>
            <person name="Choi K."/>
            <person name="Kim G.-B."/>
            <person name="Cho A."/>
            <person name="Jang H."/>
            <person name="Shin C.-H."/>
            <person name="Yu H.-J."/>
            <person name="Mun J.-H."/>
        </authorList>
    </citation>
    <scope>NUCLEOTIDE SEQUENCE [LARGE SCALE GENOMIC DNA]</scope>
    <source>
        <strain evidence="3">cv. Jeju island</strain>
        <tissue evidence="2">Leaf</tissue>
    </source>
</reference>
<evidence type="ECO:0000313" key="3">
    <source>
        <dbReference type="Proteomes" id="UP000250321"/>
    </source>
</evidence>
<feature type="transmembrane region" description="Helical" evidence="1">
    <location>
        <begin position="97"/>
        <end position="118"/>
    </location>
</feature>